<dbReference type="CDD" id="cd18686">
    <property type="entry name" value="PIN_VapC-like"/>
    <property type="match status" value="1"/>
</dbReference>
<keyword evidence="3" id="KW-0540">Nuclease</keyword>
<dbReference type="PATRIC" id="fig|1565605.3.peg.1649"/>
<evidence type="ECO:0000256" key="6">
    <source>
        <dbReference type="ARBA" id="ARBA00022842"/>
    </source>
</evidence>
<keyword evidence="10" id="KW-1185">Reference proteome</keyword>
<evidence type="ECO:0000256" key="3">
    <source>
        <dbReference type="ARBA" id="ARBA00022722"/>
    </source>
</evidence>
<keyword evidence="4" id="KW-0479">Metal-binding</keyword>
<dbReference type="AlphaFoldDB" id="A0A0C5JQJ6"/>
<evidence type="ECO:0000313" key="10">
    <source>
        <dbReference type="Proteomes" id="UP000061603"/>
    </source>
</evidence>
<sequence>MANVVDSSGWLEYFTDSGRASLFAPAIEDAENLMIPVITIYEVCKKVLRERGENDALQIASMMQTGQVIDLDSALALEAMRYPLPMADSLIYATAMRHGATLWTQDEHFKDLPQVRFFPKNPATGA</sequence>
<dbReference type="InterPro" id="IPR029060">
    <property type="entry name" value="PIN-like_dom_sf"/>
</dbReference>
<name>A0A0C5JQJ6_9PROT</name>
<evidence type="ECO:0000256" key="1">
    <source>
        <dbReference type="ARBA" id="ARBA00001946"/>
    </source>
</evidence>
<keyword evidence="2" id="KW-1277">Toxin-antitoxin system</keyword>
<dbReference type="Gene3D" id="3.40.50.1010">
    <property type="entry name" value="5'-nuclease"/>
    <property type="match status" value="1"/>
</dbReference>
<proteinExistence type="inferred from homology"/>
<dbReference type="EMBL" id="CP010554">
    <property type="protein sequence ID" value="AJP49516.1"/>
    <property type="molecule type" value="Genomic_DNA"/>
</dbReference>
<dbReference type="SMART" id="SM00670">
    <property type="entry name" value="PINc"/>
    <property type="match status" value="1"/>
</dbReference>
<dbReference type="Proteomes" id="UP000061603">
    <property type="component" value="Chromosome"/>
</dbReference>
<dbReference type="HOGENOM" id="CLU_158031_0_0_4"/>
<evidence type="ECO:0000313" key="9">
    <source>
        <dbReference type="EMBL" id="AJP49516.1"/>
    </source>
</evidence>
<dbReference type="SUPFAM" id="SSF88723">
    <property type="entry name" value="PIN domain-like"/>
    <property type="match status" value="1"/>
</dbReference>
<dbReference type="PANTHER" id="PTHR33653">
    <property type="entry name" value="RIBONUCLEASE VAPC2"/>
    <property type="match status" value="1"/>
</dbReference>
<dbReference type="STRING" id="1565605.PG1C_07825"/>
<dbReference type="Pfam" id="PF01850">
    <property type="entry name" value="PIN"/>
    <property type="match status" value="1"/>
</dbReference>
<comment type="cofactor">
    <cofactor evidence="1">
        <name>Mg(2+)</name>
        <dbReference type="ChEBI" id="CHEBI:18420"/>
    </cofactor>
</comment>
<evidence type="ECO:0000256" key="4">
    <source>
        <dbReference type="ARBA" id="ARBA00022723"/>
    </source>
</evidence>
<protein>
    <submittedName>
        <fullName evidence="9">Twitching motility protein PilT</fullName>
    </submittedName>
</protein>
<organism evidence="9 10">
    <name type="scientific">Rugosibacter aromaticivorans</name>
    <dbReference type="NCBI Taxonomy" id="1565605"/>
    <lineage>
        <taxon>Bacteria</taxon>
        <taxon>Pseudomonadati</taxon>
        <taxon>Pseudomonadota</taxon>
        <taxon>Betaproteobacteria</taxon>
        <taxon>Nitrosomonadales</taxon>
        <taxon>Sterolibacteriaceae</taxon>
        <taxon>Rugosibacter</taxon>
    </lineage>
</organism>
<evidence type="ECO:0000256" key="5">
    <source>
        <dbReference type="ARBA" id="ARBA00022801"/>
    </source>
</evidence>
<reference evidence="9 10" key="1">
    <citation type="journal article" date="2015" name="Genome Announc.">
        <title>Complete Genome Sequence of a Novel Bacterium within the Family Rhodocyclaceae That Degrades Polycyclic Aromatic Hydrocarbons.</title>
        <authorList>
            <person name="Singleton D.R."/>
            <person name="Dickey A.N."/>
            <person name="Scholl E.H."/>
            <person name="Wright F.A."/>
            <person name="Aitken M.D."/>
        </authorList>
    </citation>
    <scope>NUCLEOTIDE SEQUENCE [LARGE SCALE GENOMIC DNA]</scope>
    <source>
        <strain evidence="10">PG1-Ca6</strain>
    </source>
</reference>
<dbReference type="GO" id="GO:0016787">
    <property type="term" value="F:hydrolase activity"/>
    <property type="evidence" value="ECO:0007669"/>
    <property type="project" value="UniProtKB-KW"/>
</dbReference>
<keyword evidence="5" id="KW-0378">Hydrolase</keyword>
<dbReference type="PANTHER" id="PTHR33653:SF1">
    <property type="entry name" value="RIBONUCLEASE VAPC2"/>
    <property type="match status" value="1"/>
</dbReference>
<gene>
    <name evidence="9" type="ORF">PG1C_07825</name>
</gene>
<dbReference type="InterPro" id="IPR002716">
    <property type="entry name" value="PIN_dom"/>
</dbReference>
<evidence type="ECO:0000256" key="7">
    <source>
        <dbReference type="ARBA" id="ARBA00038093"/>
    </source>
</evidence>
<comment type="similarity">
    <text evidence="7">Belongs to the PINc/VapC protein family.</text>
</comment>
<dbReference type="GO" id="GO:0004518">
    <property type="term" value="F:nuclease activity"/>
    <property type="evidence" value="ECO:0007669"/>
    <property type="project" value="UniProtKB-KW"/>
</dbReference>
<evidence type="ECO:0000259" key="8">
    <source>
        <dbReference type="SMART" id="SM00670"/>
    </source>
</evidence>
<dbReference type="KEGG" id="rbu:PG1C_07825"/>
<dbReference type="InterPro" id="IPR050556">
    <property type="entry name" value="Type_II_TA_system_RNase"/>
</dbReference>
<evidence type="ECO:0000256" key="2">
    <source>
        <dbReference type="ARBA" id="ARBA00022649"/>
    </source>
</evidence>
<accession>A0A0C5JQJ6</accession>
<keyword evidence="6" id="KW-0460">Magnesium</keyword>
<dbReference type="GO" id="GO:0046872">
    <property type="term" value="F:metal ion binding"/>
    <property type="evidence" value="ECO:0007669"/>
    <property type="project" value="UniProtKB-KW"/>
</dbReference>
<feature type="domain" description="PIN" evidence="8">
    <location>
        <begin position="1"/>
        <end position="111"/>
    </location>
</feature>